<sequence length="540" mass="62305">MLKRAQSSKFLSKKPKVWTLKTIFERKHVTNDPTGLLIAIESKSLILNGIFNDMRSYFFAFFFFITIVSLAQNKAYNLQFKVDGWKDTTVYLGHYYSESTYLRDTARINGQGEFFFDGKKTLDRGVYFLVLNKVKMFEFVVGQDKDFKLETNSANYVKDMKVTGDIDNQLFFANWRTSMALQEEADPFTKILKDSTTAADKRNAAREQVNKIREKLLVQQRDIISKHPTTTSAILFKSSQEVVVPDPPKLPNGKTDSTFQLRWYRAHFFDNFNLADDALIRMPQPVYSQKLNEYLDKLYIPQADTLIKAIDKLVSVAKKNQETYKYTVFTLMRKFQEPEIMGLDAVYVDIYDKYVATGEMDFWMNDSHKKNVKEYAERLRTSLIGKVGANLVMQDLNLQPKSLHAMKNRFTILFIYDPDCGHCKKETPKLVSFFEQNKTKYDVGVYAVCLDSSLVKMKKYITEMKLGGFTNVNGPRTYTKPYNQLYDAVTTPSMFILDENKKIIGKKFPTENLENFFANYVKYHPASAPKPGGGTKPKGS</sequence>
<evidence type="ECO:0000256" key="1">
    <source>
        <dbReference type="SAM" id="Phobius"/>
    </source>
</evidence>
<dbReference type="InterPro" id="IPR013766">
    <property type="entry name" value="Thioredoxin_domain"/>
</dbReference>
<dbReference type="EMBL" id="QMFY01000003">
    <property type="protein sequence ID" value="RAW01809.1"/>
    <property type="molecule type" value="Genomic_DNA"/>
</dbReference>
<reference evidence="3 4" key="1">
    <citation type="submission" date="2018-06" db="EMBL/GenBank/DDBJ databases">
        <title>Chryseolinea flavus sp. nov., a member of the phylum Bacteroidetes isolated from soil.</title>
        <authorList>
            <person name="Li Y."/>
            <person name="Wang J."/>
        </authorList>
    </citation>
    <scope>NUCLEOTIDE SEQUENCE [LARGE SCALE GENOMIC DNA]</scope>
    <source>
        <strain evidence="3 4">SDU1-6</strain>
    </source>
</reference>
<dbReference type="InterPro" id="IPR000866">
    <property type="entry name" value="AhpC/TSA"/>
</dbReference>
<evidence type="ECO:0000259" key="2">
    <source>
        <dbReference type="PROSITE" id="PS51352"/>
    </source>
</evidence>
<dbReference type="Pfam" id="PF00578">
    <property type="entry name" value="AhpC-TSA"/>
    <property type="match status" value="1"/>
</dbReference>
<dbReference type="Proteomes" id="UP000251889">
    <property type="component" value="Unassembled WGS sequence"/>
</dbReference>
<dbReference type="AlphaFoldDB" id="A0A364Y4Y2"/>
<evidence type="ECO:0000313" key="3">
    <source>
        <dbReference type="EMBL" id="RAW01809.1"/>
    </source>
</evidence>
<dbReference type="InterPro" id="IPR033395">
    <property type="entry name" value="DUF5106"/>
</dbReference>
<keyword evidence="1" id="KW-0472">Membrane</keyword>
<dbReference type="GO" id="GO:0016491">
    <property type="term" value="F:oxidoreductase activity"/>
    <property type="evidence" value="ECO:0007669"/>
    <property type="project" value="InterPro"/>
</dbReference>
<accession>A0A364Y4Y2</accession>
<dbReference type="InterPro" id="IPR036249">
    <property type="entry name" value="Thioredoxin-like_sf"/>
</dbReference>
<organism evidence="3 4">
    <name type="scientific">Pseudochryseolinea flava</name>
    <dbReference type="NCBI Taxonomy" id="2059302"/>
    <lineage>
        <taxon>Bacteria</taxon>
        <taxon>Pseudomonadati</taxon>
        <taxon>Bacteroidota</taxon>
        <taxon>Cytophagia</taxon>
        <taxon>Cytophagales</taxon>
        <taxon>Fulvivirgaceae</taxon>
        <taxon>Pseudochryseolinea</taxon>
    </lineage>
</organism>
<dbReference type="PROSITE" id="PS51352">
    <property type="entry name" value="THIOREDOXIN_2"/>
    <property type="match status" value="1"/>
</dbReference>
<dbReference type="InterPro" id="IPR025380">
    <property type="entry name" value="DUF4369"/>
</dbReference>
<protein>
    <recommendedName>
        <fullName evidence="2">Thioredoxin domain-containing protein</fullName>
    </recommendedName>
</protein>
<feature type="domain" description="Thioredoxin" evidence="2">
    <location>
        <begin position="382"/>
        <end position="526"/>
    </location>
</feature>
<keyword evidence="4" id="KW-1185">Reference proteome</keyword>
<dbReference type="Gene3D" id="3.40.30.10">
    <property type="entry name" value="Glutaredoxin"/>
    <property type="match status" value="1"/>
</dbReference>
<proteinExistence type="predicted"/>
<dbReference type="Pfam" id="PF14289">
    <property type="entry name" value="DUF4369"/>
    <property type="match status" value="1"/>
</dbReference>
<name>A0A364Y4Y2_9BACT</name>
<dbReference type="GO" id="GO:0016209">
    <property type="term" value="F:antioxidant activity"/>
    <property type="evidence" value="ECO:0007669"/>
    <property type="project" value="InterPro"/>
</dbReference>
<comment type="caution">
    <text evidence="3">The sequence shown here is derived from an EMBL/GenBank/DDBJ whole genome shotgun (WGS) entry which is preliminary data.</text>
</comment>
<keyword evidence="1" id="KW-0812">Transmembrane</keyword>
<dbReference type="OrthoDB" id="6399635at2"/>
<evidence type="ECO:0000313" key="4">
    <source>
        <dbReference type="Proteomes" id="UP000251889"/>
    </source>
</evidence>
<keyword evidence="1" id="KW-1133">Transmembrane helix</keyword>
<feature type="transmembrane region" description="Helical" evidence="1">
    <location>
        <begin position="54"/>
        <end position="71"/>
    </location>
</feature>
<dbReference type="SUPFAM" id="SSF52833">
    <property type="entry name" value="Thioredoxin-like"/>
    <property type="match status" value="1"/>
</dbReference>
<gene>
    <name evidence="3" type="ORF">DQQ10_09195</name>
</gene>
<dbReference type="Pfam" id="PF17127">
    <property type="entry name" value="DUF5106"/>
    <property type="match status" value="1"/>
</dbReference>